<keyword evidence="6 8" id="KW-0472">Membrane</keyword>
<dbReference type="InterPro" id="IPR027359">
    <property type="entry name" value="Volt_channel_dom_sf"/>
</dbReference>
<evidence type="ECO:0000256" key="5">
    <source>
        <dbReference type="ARBA" id="ARBA00023065"/>
    </source>
</evidence>
<feature type="transmembrane region" description="Helical" evidence="8">
    <location>
        <begin position="182"/>
        <end position="202"/>
    </location>
</feature>
<evidence type="ECO:0000256" key="1">
    <source>
        <dbReference type="ARBA" id="ARBA00004141"/>
    </source>
</evidence>
<dbReference type="AlphaFoldDB" id="A0A7W6S1S0"/>
<keyword evidence="11" id="KW-1185">Reference proteome</keyword>
<feature type="transmembrane region" description="Helical" evidence="8">
    <location>
        <begin position="94"/>
        <end position="117"/>
    </location>
</feature>
<evidence type="ECO:0000313" key="11">
    <source>
        <dbReference type="Proteomes" id="UP000555728"/>
    </source>
</evidence>
<feature type="transmembrane region" description="Helical" evidence="8">
    <location>
        <begin position="41"/>
        <end position="60"/>
    </location>
</feature>
<feature type="transmembrane region" description="Helical" evidence="8">
    <location>
        <begin position="214"/>
        <end position="231"/>
    </location>
</feature>
<keyword evidence="7 10" id="KW-0407">Ion channel</keyword>
<comment type="subcellular location">
    <subcellularLocation>
        <location evidence="1">Membrane</location>
        <topology evidence="1">Multi-pass membrane protein</topology>
    </subcellularLocation>
</comment>
<keyword evidence="3 8" id="KW-0812">Transmembrane</keyword>
<keyword evidence="5" id="KW-0406">Ion transport</keyword>
<gene>
    <name evidence="10" type="ORF">GGD88_003065</name>
</gene>
<name>A0A7W6S1S0_9PROT</name>
<dbReference type="GO" id="GO:0008076">
    <property type="term" value="C:voltage-gated potassium channel complex"/>
    <property type="evidence" value="ECO:0007669"/>
    <property type="project" value="InterPro"/>
</dbReference>
<dbReference type="PANTHER" id="PTHR11537:SF254">
    <property type="entry name" value="POTASSIUM VOLTAGE-GATED CHANNEL PROTEIN SHAB"/>
    <property type="match status" value="1"/>
</dbReference>
<protein>
    <submittedName>
        <fullName evidence="10">Voltage-gated potassium channel</fullName>
    </submittedName>
</protein>
<accession>A0A7W6S1S0</accession>
<evidence type="ECO:0000256" key="4">
    <source>
        <dbReference type="ARBA" id="ARBA00022989"/>
    </source>
</evidence>
<reference evidence="10 11" key="1">
    <citation type="submission" date="2020-08" db="EMBL/GenBank/DDBJ databases">
        <title>Genome sequencing of Purple Non-Sulfur Bacteria from various extreme environments.</title>
        <authorList>
            <person name="Mayer M."/>
        </authorList>
    </citation>
    <scope>NUCLEOTIDE SEQUENCE [LARGE SCALE GENOMIC DNA]</scope>
    <source>
        <strain evidence="10 11">JA135</strain>
    </source>
</reference>
<dbReference type="Gene3D" id="1.10.287.70">
    <property type="match status" value="1"/>
</dbReference>
<dbReference type="InterPro" id="IPR028325">
    <property type="entry name" value="VG_K_chnl"/>
</dbReference>
<evidence type="ECO:0000313" key="10">
    <source>
        <dbReference type="EMBL" id="MBB4287318.1"/>
    </source>
</evidence>
<feature type="transmembrane region" description="Helical" evidence="8">
    <location>
        <begin position="154"/>
        <end position="175"/>
    </location>
</feature>
<evidence type="ECO:0000256" key="3">
    <source>
        <dbReference type="ARBA" id="ARBA00022692"/>
    </source>
</evidence>
<comment type="caution">
    <text evidence="10">The sequence shown here is derived from an EMBL/GenBank/DDBJ whole genome shotgun (WGS) entry which is preliminary data.</text>
</comment>
<feature type="transmembrane region" description="Helical" evidence="8">
    <location>
        <begin position="66"/>
        <end position="87"/>
    </location>
</feature>
<evidence type="ECO:0000256" key="6">
    <source>
        <dbReference type="ARBA" id="ARBA00023136"/>
    </source>
</evidence>
<dbReference type="Proteomes" id="UP000555728">
    <property type="component" value="Unassembled WGS sequence"/>
</dbReference>
<keyword evidence="2" id="KW-0813">Transport</keyword>
<dbReference type="GO" id="GO:0001508">
    <property type="term" value="P:action potential"/>
    <property type="evidence" value="ECO:0007669"/>
    <property type="project" value="TreeGrafter"/>
</dbReference>
<evidence type="ECO:0000256" key="2">
    <source>
        <dbReference type="ARBA" id="ARBA00022448"/>
    </source>
</evidence>
<dbReference type="RefSeq" id="WP_184436935.1">
    <property type="nucleotide sequence ID" value="NZ_JACIGI010000033.1"/>
</dbReference>
<dbReference type="GO" id="GO:0005249">
    <property type="term" value="F:voltage-gated potassium channel activity"/>
    <property type="evidence" value="ECO:0007669"/>
    <property type="project" value="InterPro"/>
</dbReference>
<proteinExistence type="predicted"/>
<feature type="domain" description="Potassium channel" evidence="9">
    <location>
        <begin position="163"/>
        <end position="235"/>
    </location>
</feature>
<sequence length="274" mass="30407">MTDRPGTDRTPESDAPPRLSLKLRLTTLYTGHGRQATRFRYGLIVFDLCTIAFIVATLPMVATPPIIVADILIGLVVLADLAARLWIAPNRRRYLLRLTTLADVVVVFSLLLAPLLAGNLAFLRVLRLVRLLHSYQVLRDLRRETPFFRRNEDLIISVINLVTFLFVVTALVFVLQHEVNPAIASYVDALYFAVATLTTTGFGDITLTGTGGRLLSVVIMVVGVALFLRLLQTVFRPPKVRHTCHSCGLSRHDVDAVHCKHCGETLKIETEGEG</sequence>
<evidence type="ECO:0000256" key="7">
    <source>
        <dbReference type="ARBA" id="ARBA00023303"/>
    </source>
</evidence>
<dbReference type="PANTHER" id="PTHR11537">
    <property type="entry name" value="VOLTAGE-GATED POTASSIUM CHANNEL"/>
    <property type="match status" value="1"/>
</dbReference>
<keyword evidence="4 8" id="KW-1133">Transmembrane helix</keyword>
<dbReference type="Pfam" id="PF07885">
    <property type="entry name" value="Ion_trans_2"/>
    <property type="match status" value="1"/>
</dbReference>
<dbReference type="InterPro" id="IPR013099">
    <property type="entry name" value="K_chnl_dom"/>
</dbReference>
<dbReference type="EMBL" id="JACIGI010000033">
    <property type="protein sequence ID" value="MBB4287318.1"/>
    <property type="molecule type" value="Genomic_DNA"/>
</dbReference>
<dbReference type="Gene3D" id="1.20.120.350">
    <property type="entry name" value="Voltage-gated potassium channels. Chain C"/>
    <property type="match status" value="1"/>
</dbReference>
<organism evidence="10 11">
    <name type="scientific">Roseospira goensis</name>
    <dbReference type="NCBI Taxonomy" id="391922"/>
    <lineage>
        <taxon>Bacteria</taxon>
        <taxon>Pseudomonadati</taxon>
        <taxon>Pseudomonadota</taxon>
        <taxon>Alphaproteobacteria</taxon>
        <taxon>Rhodospirillales</taxon>
        <taxon>Rhodospirillaceae</taxon>
        <taxon>Roseospira</taxon>
    </lineage>
</organism>
<evidence type="ECO:0000259" key="9">
    <source>
        <dbReference type="Pfam" id="PF07885"/>
    </source>
</evidence>
<dbReference type="SUPFAM" id="SSF81324">
    <property type="entry name" value="Voltage-gated potassium channels"/>
    <property type="match status" value="1"/>
</dbReference>
<evidence type="ECO:0000256" key="8">
    <source>
        <dbReference type="SAM" id="Phobius"/>
    </source>
</evidence>